<name>A0ABQ0QDH3_9PROT</name>
<evidence type="ECO:0000313" key="2">
    <source>
        <dbReference type="Proteomes" id="UP001061070"/>
    </source>
</evidence>
<accession>A0ABQ0QDH3</accession>
<organism evidence="1 2">
    <name type="scientific">Gluconobacter frateurii NRIC 0228</name>
    <dbReference type="NCBI Taxonomy" id="1307946"/>
    <lineage>
        <taxon>Bacteria</taxon>
        <taxon>Pseudomonadati</taxon>
        <taxon>Pseudomonadota</taxon>
        <taxon>Alphaproteobacteria</taxon>
        <taxon>Acetobacterales</taxon>
        <taxon>Acetobacteraceae</taxon>
        <taxon>Gluconobacter</taxon>
    </lineage>
</organism>
<reference evidence="1" key="1">
    <citation type="submission" date="2013-04" db="EMBL/GenBank/DDBJ databases">
        <title>The genome sequencing project of 58 acetic acid bacteria.</title>
        <authorList>
            <person name="Okamoto-Kainuma A."/>
            <person name="Ishikawa M."/>
            <person name="Umino S."/>
            <person name="Koizumi Y."/>
            <person name="Shiwa Y."/>
            <person name="Yoshikawa H."/>
            <person name="Matsutani M."/>
            <person name="Matsushita K."/>
        </authorList>
    </citation>
    <scope>NUCLEOTIDE SEQUENCE</scope>
    <source>
        <strain evidence="1">NRIC 0228</strain>
    </source>
</reference>
<proteinExistence type="predicted"/>
<evidence type="ECO:0008006" key="3">
    <source>
        <dbReference type="Google" id="ProtNLM"/>
    </source>
</evidence>
<gene>
    <name evidence="1" type="ORF">AA0228_2281</name>
</gene>
<evidence type="ECO:0000313" key="1">
    <source>
        <dbReference type="EMBL" id="GBR14527.1"/>
    </source>
</evidence>
<dbReference type="EMBL" id="BAQW01000012">
    <property type="protein sequence ID" value="GBR14527.1"/>
    <property type="molecule type" value="Genomic_DNA"/>
</dbReference>
<dbReference type="Proteomes" id="UP001061070">
    <property type="component" value="Unassembled WGS sequence"/>
</dbReference>
<protein>
    <recommendedName>
        <fullName evidence="3">Transposase</fullName>
    </recommendedName>
</protein>
<comment type="caution">
    <text evidence="1">The sequence shown here is derived from an EMBL/GenBank/DDBJ whole genome shotgun (WGS) entry which is preliminary data.</text>
</comment>
<keyword evidence="2" id="KW-1185">Reference proteome</keyword>
<sequence length="96" mass="10746">MHFSCSGFLMNTSVAFLNKLEVFDGITDPRLVTVSTRLAKSSVEKLSRRPHKRSSLKIFLIARLFTDKQNAGGLRPFTKNGARCVMTKIAERTVNS</sequence>